<dbReference type="Proteomes" id="UP000271678">
    <property type="component" value="Unassembled WGS sequence"/>
</dbReference>
<keyword evidence="5" id="KW-1185">Reference proteome</keyword>
<dbReference type="RefSeq" id="WP_123271942.1">
    <property type="nucleotide sequence ID" value="NZ_RJJQ01000014.1"/>
</dbReference>
<dbReference type="PANTHER" id="PTHR35936">
    <property type="entry name" value="MEMBRANE-BOUND LYTIC MUREIN TRANSGLYCOSYLASE F"/>
    <property type="match status" value="1"/>
</dbReference>
<feature type="domain" description="Solute-binding protein family 3/N-terminal" evidence="3">
    <location>
        <begin position="78"/>
        <end position="313"/>
    </location>
</feature>
<feature type="signal peptide" evidence="2">
    <location>
        <begin position="1"/>
        <end position="20"/>
    </location>
</feature>
<dbReference type="SUPFAM" id="SSF53850">
    <property type="entry name" value="Periplasmic binding protein-like II"/>
    <property type="match status" value="1"/>
</dbReference>
<gene>
    <name evidence="4" type="ORF">EFY87_13120</name>
</gene>
<evidence type="ECO:0000256" key="2">
    <source>
        <dbReference type="SAM" id="SignalP"/>
    </source>
</evidence>
<dbReference type="SMART" id="SM00062">
    <property type="entry name" value="PBPb"/>
    <property type="match status" value="1"/>
</dbReference>
<organism evidence="4 5">
    <name type="scientific">Flexivirga caeni</name>
    <dbReference type="NCBI Taxonomy" id="2294115"/>
    <lineage>
        <taxon>Bacteria</taxon>
        <taxon>Bacillati</taxon>
        <taxon>Actinomycetota</taxon>
        <taxon>Actinomycetes</taxon>
        <taxon>Micrococcales</taxon>
        <taxon>Dermacoccaceae</taxon>
        <taxon>Flexivirga</taxon>
    </lineage>
</organism>
<dbReference type="CDD" id="cd01004">
    <property type="entry name" value="PBP2_MidA_like"/>
    <property type="match status" value="1"/>
</dbReference>
<comment type="caution">
    <text evidence="4">The sequence shown here is derived from an EMBL/GenBank/DDBJ whole genome shotgun (WGS) entry which is preliminary data.</text>
</comment>
<proteinExistence type="predicted"/>
<evidence type="ECO:0000313" key="5">
    <source>
        <dbReference type="Proteomes" id="UP000271678"/>
    </source>
</evidence>
<evidence type="ECO:0000256" key="1">
    <source>
        <dbReference type="ARBA" id="ARBA00022729"/>
    </source>
</evidence>
<accession>A0A3M9M8H6</accession>
<dbReference type="InterPro" id="IPR001638">
    <property type="entry name" value="Solute-binding_3/MltF_N"/>
</dbReference>
<keyword evidence="1 2" id="KW-0732">Signal</keyword>
<dbReference type="PROSITE" id="PS51257">
    <property type="entry name" value="PROKAR_LIPOPROTEIN"/>
    <property type="match status" value="1"/>
</dbReference>
<sequence>MKTRAISLLAVACLALGTAACSSSGGGSKSGSGTAGASTGGSSASASAKGTVGNIAQGVATDPAAVKLLPASVKSKGSISVAMDLQYPPTSFLSTNNQPEGYNVDIARLIAAKLGLKLHIENVSFDTIITGLQGGRYDFTTTNMSATPDRLKALDMINYWKDGSSLATKSGNPENLDINTTSICGKKIAVMTGTTQQQTYLPALSKKCSAAGKPAAQAVVLPNVNGALTQLASGRIDGIFYDTPSLAYAVQQHGSTFSVGAKQYNKPPSLGTDLVAIGLPKNSPLTKAIQAAMQSIIDSPLYLKALNNWGLGSGAIKTASIATAAAG</sequence>
<protein>
    <submittedName>
        <fullName evidence="4">ABC transporter substrate-binding protein</fullName>
    </submittedName>
</protein>
<dbReference type="Pfam" id="PF00497">
    <property type="entry name" value="SBP_bac_3"/>
    <property type="match status" value="1"/>
</dbReference>
<evidence type="ECO:0000313" key="4">
    <source>
        <dbReference type="EMBL" id="RNI20848.1"/>
    </source>
</evidence>
<dbReference type="AlphaFoldDB" id="A0A3M9M8H6"/>
<dbReference type="OrthoDB" id="4633994at2"/>
<feature type="chain" id="PRO_5039509669" evidence="2">
    <location>
        <begin position="21"/>
        <end position="327"/>
    </location>
</feature>
<evidence type="ECO:0000259" key="3">
    <source>
        <dbReference type="SMART" id="SM00062"/>
    </source>
</evidence>
<reference evidence="4 5" key="1">
    <citation type="submission" date="2018-11" db="EMBL/GenBank/DDBJ databases">
        <title>Draft genome of Simplicispira Flexivirga sp. BO-16.</title>
        <authorList>
            <person name="Im W.T."/>
        </authorList>
    </citation>
    <scope>NUCLEOTIDE SEQUENCE [LARGE SCALE GENOMIC DNA]</scope>
    <source>
        <strain evidence="4 5">BO-16</strain>
    </source>
</reference>
<dbReference type="EMBL" id="RJJQ01000014">
    <property type="protein sequence ID" value="RNI20848.1"/>
    <property type="molecule type" value="Genomic_DNA"/>
</dbReference>
<dbReference type="Gene3D" id="3.40.190.10">
    <property type="entry name" value="Periplasmic binding protein-like II"/>
    <property type="match status" value="2"/>
</dbReference>
<dbReference type="PANTHER" id="PTHR35936:SF17">
    <property type="entry name" value="ARGININE-BINDING EXTRACELLULAR PROTEIN ARTP"/>
    <property type="match status" value="1"/>
</dbReference>
<name>A0A3M9M8H6_9MICO</name>